<gene>
    <name evidence="3" type="ORF">SAMN04488035_2643</name>
</gene>
<organism evidence="3 4">
    <name type="scientific">Flavimobilis marinus</name>
    <dbReference type="NCBI Taxonomy" id="285351"/>
    <lineage>
        <taxon>Bacteria</taxon>
        <taxon>Bacillati</taxon>
        <taxon>Actinomycetota</taxon>
        <taxon>Actinomycetes</taxon>
        <taxon>Micrococcales</taxon>
        <taxon>Jonesiaceae</taxon>
        <taxon>Flavimobilis</taxon>
    </lineage>
</organism>
<dbReference type="PANTHER" id="PTHR18964:SF149">
    <property type="entry name" value="BIFUNCTIONAL UDP-N-ACETYLGLUCOSAMINE 2-EPIMERASE_N-ACETYLMANNOSAMINE KINASE"/>
    <property type="match status" value="1"/>
</dbReference>
<dbReference type="InterPro" id="IPR049874">
    <property type="entry name" value="ROK_cs"/>
</dbReference>
<dbReference type="Pfam" id="PF00480">
    <property type="entry name" value="ROK"/>
    <property type="match status" value="1"/>
</dbReference>
<dbReference type="Gene3D" id="3.30.420.40">
    <property type="match status" value="2"/>
</dbReference>
<keyword evidence="3" id="KW-0418">Kinase</keyword>
<name>A0A1I2HZU8_9MICO</name>
<evidence type="ECO:0000256" key="1">
    <source>
        <dbReference type="ARBA" id="ARBA00006479"/>
    </source>
</evidence>
<dbReference type="Gene3D" id="1.10.10.10">
    <property type="entry name" value="Winged helix-like DNA-binding domain superfamily/Winged helix DNA-binding domain"/>
    <property type="match status" value="1"/>
</dbReference>
<keyword evidence="4" id="KW-1185">Reference proteome</keyword>
<dbReference type="SUPFAM" id="SSF46785">
    <property type="entry name" value="Winged helix' DNA-binding domain"/>
    <property type="match status" value="1"/>
</dbReference>
<evidence type="ECO:0000313" key="3">
    <source>
        <dbReference type="EMBL" id="SFF35675.1"/>
    </source>
</evidence>
<dbReference type="SUPFAM" id="SSF53067">
    <property type="entry name" value="Actin-like ATPase domain"/>
    <property type="match status" value="1"/>
</dbReference>
<dbReference type="EMBL" id="FONZ01000006">
    <property type="protein sequence ID" value="SFF35675.1"/>
    <property type="molecule type" value="Genomic_DNA"/>
</dbReference>
<dbReference type="RefSeq" id="WP_093379715.1">
    <property type="nucleotide sequence ID" value="NZ_BNAN01000001.1"/>
</dbReference>
<evidence type="ECO:0000256" key="2">
    <source>
        <dbReference type="SAM" id="MobiDB-lite"/>
    </source>
</evidence>
<protein>
    <submittedName>
        <fullName evidence="3">Sugar kinase of the NBD/HSP70 family, may contain an N-terminal HTH domain</fullName>
    </submittedName>
</protein>
<evidence type="ECO:0000313" key="4">
    <source>
        <dbReference type="Proteomes" id="UP000198520"/>
    </source>
</evidence>
<proteinExistence type="inferred from homology"/>
<dbReference type="AlphaFoldDB" id="A0A1I2HZU8"/>
<comment type="similarity">
    <text evidence="1">Belongs to the ROK (NagC/XylR) family.</text>
</comment>
<reference evidence="4" key="1">
    <citation type="submission" date="2016-10" db="EMBL/GenBank/DDBJ databases">
        <authorList>
            <person name="Varghese N."/>
            <person name="Submissions S."/>
        </authorList>
    </citation>
    <scope>NUCLEOTIDE SEQUENCE [LARGE SCALE GENOMIC DNA]</scope>
    <source>
        <strain evidence="4">DSM 19083</strain>
    </source>
</reference>
<dbReference type="STRING" id="285351.SAMN04488035_2643"/>
<dbReference type="PROSITE" id="PS01125">
    <property type="entry name" value="ROK"/>
    <property type="match status" value="1"/>
</dbReference>
<dbReference type="PANTHER" id="PTHR18964">
    <property type="entry name" value="ROK (REPRESSOR, ORF, KINASE) FAMILY"/>
    <property type="match status" value="1"/>
</dbReference>
<dbReference type="InterPro" id="IPR036390">
    <property type="entry name" value="WH_DNA-bd_sf"/>
</dbReference>
<dbReference type="OrthoDB" id="9810372at2"/>
<feature type="region of interest" description="Disordered" evidence="2">
    <location>
        <begin position="1"/>
        <end position="21"/>
    </location>
</feature>
<dbReference type="InterPro" id="IPR036388">
    <property type="entry name" value="WH-like_DNA-bd_sf"/>
</dbReference>
<dbReference type="InterPro" id="IPR000600">
    <property type="entry name" value="ROK"/>
</dbReference>
<accession>A0A1I2HZU8</accession>
<keyword evidence="3" id="KW-0808">Transferase</keyword>
<sequence length="386" mass="39450">MTRTTQSPAGRLAARRAGSPSAGKILPAHARVHHRSLVLQHLFDSGPHTRSELASLSGLTRPTVADVVADLLADGLVADLGVRPGTRMGKPATLVGIHAEGAYVVCLDLSGDHVERGSVVDLAGTTVVSREIAIDAAQGEEAVRLTVELARTLLEAAPGRVLGIGVGSPGVVSVDGVVRHAPNLGWTRLDLRARLADALDLPVHVANDADTAALAEDTFGDGSGAGLLLVEIGRGVGAGILLDGHLLRGPFGTAGEIGHVTIVPDGPECSCGRHGCLESYTSAPRLRARIDGLAPDDADAELAAAGRQLGQTVAPVAQALGLQDIVLSGPDELLDGAFRAAVEQTVLSLTRPFGDEPIRVRMSALGHDGVLAGAAALVLDSELGLS</sequence>
<dbReference type="Proteomes" id="UP000198520">
    <property type="component" value="Unassembled WGS sequence"/>
</dbReference>
<dbReference type="GO" id="GO:0016301">
    <property type="term" value="F:kinase activity"/>
    <property type="evidence" value="ECO:0007669"/>
    <property type="project" value="UniProtKB-KW"/>
</dbReference>
<dbReference type="InterPro" id="IPR043129">
    <property type="entry name" value="ATPase_NBD"/>
</dbReference>